<name>A0AAD1SKZ8_PELCU</name>
<accession>A0AAD1SKZ8</accession>
<feature type="region of interest" description="Disordered" evidence="1">
    <location>
        <begin position="1"/>
        <end position="28"/>
    </location>
</feature>
<gene>
    <name evidence="2" type="ORF">PECUL_23A021991</name>
</gene>
<dbReference type="AlphaFoldDB" id="A0AAD1SKZ8"/>
<reference evidence="2" key="1">
    <citation type="submission" date="2022-03" db="EMBL/GenBank/DDBJ databases">
        <authorList>
            <person name="Alioto T."/>
            <person name="Alioto T."/>
            <person name="Gomez Garrido J."/>
        </authorList>
    </citation>
    <scope>NUCLEOTIDE SEQUENCE</scope>
</reference>
<evidence type="ECO:0000313" key="2">
    <source>
        <dbReference type="EMBL" id="CAH2305112.1"/>
    </source>
</evidence>
<dbReference type="EMBL" id="OW240918">
    <property type="protein sequence ID" value="CAH2305112.1"/>
    <property type="molecule type" value="Genomic_DNA"/>
</dbReference>
<evidence type="ECO:0000256" key="1">
    <source>
        <dbReference type="SAM" id="MobiDB-lite"/>
    </source>
</evidence>
<dbReference type="Proteomes" id="UP001295444">
    <property type="component" value="Chromosome 07"/>
</dbReference>
<feature type="non-terminal residue" evidence="2">
    <location>
        <position position="1"/>
    </location>
</feature>
<proteinExistence type="predicted"/>
<sequence length="95" mass="10740">PHKEHPNLKPVIETLTPDTTGQQYPVPLGTIRNPTVYITGHRTSCRNLSRTSRPYVYAVPDLVIQSCGDGPVPLIEQRFRSSHTNQCNHLRPLEQ</sequence>
<protein>
    <submittedName>
        <fullName evidence="2">Uncharacterized protein</fullName>
    </submittedName>
</protein>
<keyword evidence="3" id="KW-1185">Reference proteome</keyword>
<organism evidence="2 3">
    <name type="scientific">Pelobates cultripes</name>
    <name type="common">Western spadefoot toad</name>
    <dbReference type="NCBI Taxonomy" id="61616"/>
    <lineage>
        <taxon>Eukaryota</taxon>
        <taxon>Metazoa</taxon>
        <taxon>Chordata</taxon>
        <taxon>Craniata</taxon>
        <taxon>Vertebrata</taxon>
        <taxon>Euteleostomi</taxon>
        <taxon>Amphibia</taxon>
        <taxon>Batrachia</taxon>
        <taxon>Anura</taxon>
        <taxon>Pelobatoidea</taxon>
        <taxon>Pelobatidae</taxon>
        <taxon>Pelobates</taxon>
    </lineage>
</organism>
<evidence type="ECO:0000313" key="3">
    <source>
        <dbReference type="Proteomes" id="UP001295444"/>
    </source>
</evidence>